<dbReference type="Proteomes" id="UP000276232">
    <property type="component" value="Unassembled WGS sequence"/>
</dbReference>
<dbReference type="PRINTS" id="PR00368">
    <property type="entry name" value="FADPNR"/>
</dbReference>
<protein>
    <submittedName>
        <fullName evidence="5">Thioredoxin reductase</fullName>
    </submittedName>
</protein>
<organism evidence="5 6">
    <name type="scientific">Pseudokineococcus lusitanus</name>
    <dbReference type="NCBI Taxonomy" id="763993"/>
    <lineage>
        <taxon>Bacteria</taxon>
        <taxon>Bacillati</taxon>
        <taxon>Actinomycetota</taxon>
        <taxon>Actinomycetes</taxon>
        <taxon>Kineosporiales</taxon>
        <taxon>Kineosporiaceae</taxon>
        <taxon>Pseudokineococcus</taxon>
    </lineage>
</organism>
<keyword evidence="2" id="KW-0560">Oxidoreductase</keyword>
<dbReference type="AlphaFoldDB" id="A0A3N1HRA5"/>
<keyword evidence="6" id="KW-1185">Reference proteome</keyword>
<dbReference type="SUPFAM" id="SSF51905">
    <property type="entry name" value="FAD/NAD(P)-binding domain"/>
    <property type="match status" value="1"/>
</dbReference>
<dbReference type="InParanoid" id="A0A3N1HRA5"/>
<reference evidence="5 6" key="1">
    <citation type="journal article" date="2015" name="Stand. Genomic Sci.">
        <title>Genomic Encyclopedia of Bacterial and Archaeal Type Strains, Phase III: the genomes of soil and plant-associated and newly described type strains.</title>
        <authorList>
            <person name="Whitman W.B."/>
            <person name="Woyke T."/>
            <person name="Klenk H.P."/>
            <person name="Zhou Y."/>
            <person name="Lilburn T.G."/>
            <person name="Beck B.J."/>
            <person name="De Vos P."/>
            <person name="Vandamme P."/>
            <person name="Eisen J.A."/>
            <person name="Garrity G."/>
            <person name="Hugenholtz P."/>
            <person name="Kyrpides N.C."/>
        </authorList>
    </citation>
    <scope>NUCLEOTIDE SEQUENCE [LARGE SCALE GENOMIC DNA]</scope>
    <source>
        <strain evidence="5 6">CECT 7306</strain>
    </source>
</reference>
<comment type="caution">
    <text evidence="5">The sequence shown here is derived from an EMBL/GenBank/DDBJ whole genome shotgun (WGS) entry which is preliminary data.</text>
</comment>
<sequence>MVAAAGAAGAGRPGADVDLGGTYDVVVVGGGVAGLAAALTSARALRSTLVVDAGQPRNAPAHGVHGFLGREGVPPLELVATGRAEVEAYGGRVVAGTAVSARRLDGAELPGAARFEVALEDGRTVRARRLVVTTGVGDDLPDVPGLAERWGLDLLHCPFCHGREVADEVVGVLSTSAHGAEQALMWRGWSDRVVYLQHTGPAPSEELAERLAARDVEWVEGQVVGTEVDDDRLTGVRLADGRVVRLGALVTMTQVVVRGGGVLEGLGLRPEPLLGPGGLVLGEHVPADPTGATAVPGLYLAGNVTAPMAPVPLAASGGMMVGSLAVRDLVADDTDAAVAARRERVPA</sequence>
<keyword evidence="1" id="KW-0285">Flavoprotein</keyword>
<dbReference type="GO" id="GO:0004791">
    <property type="term" value="F:thioredoxin-disulfide reductase (NADPH) activity"/>
    <property type="evidence" value="ECO:0007669"/>
    <property type="project" value="UniProtKB-EC"/>
</dbReference>
<dbReference type="InterPro" id="IPR023753">
    <property type="entry name" value="FAD/NAD-binding_dom"/>
</dbReference>
<evidence type="ECO:0000259" key="4">
    <source>
        <dbReference type="Pfam" id="PF07992"/>
    </source>
</evidence>
<dbReference type="EMBL" id="RJKN01000002">
    <property type="protein sequence ID" value="ROP45031.1"/>
    <property type="molecule type" value="Genomic_DNA"/>
</dbReference>
<gene>
    <name evidence="5" type="ORF">EDC03_1161</name>
</gene>
<name>A0A3N1HRA5_9ACTN</name>
<evidence type="ECO:0000313" key="5">
    <source>
        <dbReference type="EMBL" id="ROP45031.1"/>
    </source>
</evidence>
<feature type="domain" description="FAD/NAD(P)-binding" evidence="4">
    <location>
        <begin position="23"/>
        <end position="310"/>
    </location>
</feature>
<proteinExistence type="predicted"/>
<comment type="catalytic activity">
    <reaction evidence="3">
        <text>[thioredoxin]-dithiol + NADP(+) = [thioredoxin]-disulfide + NADPH + H(+)</text>
        <dbReference type="Rhea" id="RHEA:20345"/>
        <dbReference type="Rhea" id="RHEA-COMP:10698"/>
        <dbReference type="Rhea" id="RHEA-COMP:10700"/>
        <dbReference type="ChEBI" id="CHEBI:15378"/>
        <dbReference type="ChEBI" id="CHEBI:29950"/>
        <dbReference type="ChEBI" id="CHEBI:50058"/>
        <dbReference type="ChEBI" id="CHEBI:57783"/>
        <dbReference type="ChEBI" id="CHEBI:58349"/>
        <dbReference type="EC" id="1.8.1.9"/>
    </reaction>
</comment>
<evidence type="ECO:0000256" key="2">
    <source>
        <dbReference type="ARBA" id="ARBA00023002"/>
    </source>
</evidence>
<evidence type="ECO:0000313" key="6">
    <source>
        <dbReference type="Proteomes" id="UP000276232"/>
    </source>
</evidence>
<dbReference type="Gene3D" id="3.50.50.60">
    <property type="entry name" value="FAD/NAD(P)-binding domain"/>
    <property type="match status" value="2"/>
</dbReference>
<dbReference type="InterPro" id="IPR050097">
    <property type="entry name" value="Ferredoxin-NADP_redctase_2"/>
</dbReference>
<accession>A0A3N1HRA5</accession>
<dbReference type="PRINTS" id="PR00469">
    <property type="entry name" value="PNDRDTASEII"/>
</dbReference>
<evidence type="ECO:0000256" key="3">
    <source>
        <dbReference type="ARBA" id="ARBA00048132"/>
    </source>
</evidence>
<dbReference type="InterPro" id="IPR036188">
    <property type="entry name" value="FAD/NAD-bd_sf"/>
</dbReference>
<dbReference type="Pfam" id="PF07992">
    <property type="entry name" value="Pyr_redox_2"/>
    <property type="match status" value="1"/>
</dbReference>
<dbReference type="PANTHER" id="PTHR48105">
    <property type="entry name" value="THIOREDOXIN REDUCTASE 1-RELATED-RELATED"/>
    <property type="match status" value="1"/>
</dbReference>
<evidence type="ECO:0000256" key="1">
    <source>
        <dbReference type="ARBA" id="ARBA00022630"/>
    </source>
</evidence>